<feature type="signal peptide" evidence="2">
    <location>
        <begin position="1"/>
        <end position="23"/>
    </location>
</feature>
<dbReference type="SUPFAM" id="SSF48452">
    <property type="entry name" value="TPR-like"/>
    <property type="match status" value="2"/>
</dbReference>
<organism evidence="3 4">
    <name type="scientific">Pedobacter psychroterrae</name>
    <dbReference type="NCBI Taxonomy" id="2530453"/>
    <lineage>
        <taxon>Bacteria</taxon>
        <taxon>Pseudomonadati</taxon>
        <taxon>Bacteroidota</taxon>
        <taxon>Sphingobacteriia</taxon>
        <taxon>Sphingobacteriales</taxon>
        <taxon>Sphingobacteriaceae</taxon>
        <taxon>Pedobacter</taxon>
    </lineage>
</organism>
<accession>A0A4R0NWJ7</accession>
<proteinExistence type="predicted"/>
<protein>
    <recommendedName>
        <fullName evidence="5">Tetratricopeptide repeat protein</fullName>
    </recommendedName>
</protein>
<comment type="caution">
    <text evidence="3">The sequence shown here is derived from an EMBL/GenBank/DDBJ whole genome shotgun (WGS) entry which is preliminary data.</text>
</comment>
<evidence type="ECO:0000313" key="4">
    <source>
        <dbReference type="Proteomes" id="UP000293347"/>
    </source>
</evidence>
<feature type="chain" id="PRO_5020901275" description="Tetratricopeptide repeat protein" evidence="2">
    <location>
        <begin position="24"/>
        <end position="575"/>
    </location>
</feature>
<evidence type="ECO:0008006" key="5">
    <source>
        <dbReference type="Google" id="ProtNLM"/>
    </source>
</evidence>
<reference evidence="3 4" key="1">
    <citation type="submission" date="2019-02" db="EMBL/GenBank/DDBJ databases">
        <title>Pedobacter sp. RP-1-14 sp. nov., isolated from Arctic soil.</title>
        <authorList>
            <person name="Dahal R.H."/>
        </authorList>
    </citation>
    <scope>NUCLEOTIDE SEQUENCE [LARGE SCALE GENOMIC DNA]</scope>
    <source>
        <strain evidence="3 4">RP-1-14</strain>
    </source>
</reference>
<dbReference type="Pfam" id="PF13432">
    <property type="entry name" value="TPR_16"/>
    <property type="match status" value="1"/>
</dbReference>
<name>A0A4R0NWJ7_9SPHI</name>
<feature type="repeat" description="TPR" evidence="1">
    <location>
        <begin position="57"/>
        <end position="90"/>
    </location>
</feature>
<evidence type="ECO:0000313" key="3">
    <source>
        <dbReference type="EMBL" id="TCD03975.1"/>
    </source>
</evidence>
<keyword evidence="2" id="KW-0732">Signal</keyword>
<evidence type="ECO:0000256" key="1">
    <source>
        <dbReference type="PROSITE-ProRule" id="PRU00339"/>
    </source>
</evidence>
<dbReference type="Proteomes" id="UP000293347">
    <property type="component" value="Unassembled WGS sequence"/>
</dbReference>
<dbReference type="PANTHER" id="PTHR12558">
    <property type="entry name" value="CELL DIVISION CYCLE 16,23,27"/>
    <property type="match status" value="1"/>
</dbReference>
<dbReference type="InterPro" id="IPR019734">
    <property type="entry name" value="TPR_rpt"/>
</dbReference>
<dbReference type="OrthoDB" id="638548at2"/>
<dbReference type="AlphaFoldDB" id="A0A4R0NWJ7"/>
<feature type="repeat" description="TPR" evidence="1">
    <location>
        <begin position="384"/>
        <end position="417"/>
    </location>
</feature>
<gene>
    <name evidence="3" type="ORF">EZ437_02280</name>
</gene>
<keyword evidence="1" id="KW-0802">TPR repeat</keyword>
<keyword evidence="4" id="KW-1185">Reference proteome</keyword>
<dbReference type="InterPro" id="IPR011990">
    <property type="entry name" value="TPR-like_helical_dom_sf"/>
</dbReference>
<evidence type="ECO:0000256" key="2">
    <source>
        <dbReference type="SAM" id="SignalP"/>
    </source>
</evidence>
<dbReference type="EMBL" id="SJSL01000001">
    <property type="protein sequence ID" value="TCD03975.1"/>
    <property type="molecule type" value="Genomic_DNA"/>
</dbReference>
<dbReference type="PROSITE" id="PS50005">
    <property type="entry name" value="TPR"/>
    <property type="match status" value="2"/>
</dbReference>
<sequence>MKMTKKTIALSLGLVVMGSASFAQSLADAKKAVDAEQYQKATAMLKTLVKSGGKGAAENYYNLGDVYLRRDYVDSARAAFTQGIAADAKSPLNYVGLGHADLVENNPTSAKTNFDKAIEVASKKDHTPYLYIGKAYLELDKPDFTAALTNLQKADEIDEKDKDAETFLVLGDNFGLQRKNSEALTNYMRALSIDAALYRSTVQIGRMYKESRAFAEGETELKGVIAADPNYGPAYRELAELYMQWANQEPANFDAKAAEALTNYKKYLELTDKSYESRLRYAQFLFYAKDFKTLEEETTALAAMNPNDAKNLIVLRLRGYSAFENKNYPQALQFMDDFFAKVKDTARIISEDYLYLGQAQLKNQQDSLGIINVTKALQKDSSKAVILADLSKTYYDAKEYKKAMETYALTNRFNPNAKGAGSLLNFYYHGLASYFYYGEGYTAKTNPSKDILVKADSSFATLAKYSPSTYDAYLWRGRVNNLLDSDTDPTGLKLPFYQQYLDSTEVHVDKQTPGIKAKMIEAYNQIAGFAAYKEDKAKAKLYWDKALAFDPQNATALEGVKSLTAPAPKATPKKK</sequence>
<dbReference type="Gene3D" id="1.25.40.10">
    <property type="entry name" value="Tetratricopeptide repeat domain"/>
    <property type="match status" value="3"/>
</dbReference>
<dbReference type="SMART" id="SM00028">
    <property type="entry name" value="TPR"/>
    <property type="match status" value="7"/>
</dbReference>
<dbReference type="PANTHER" id="PTHR12558:SF13">
    <property type="entry name" value="CELL DIVISION CYCLE PROTEIN 27 HOMOLOG"/>
    <property type="match status" value="1"/>
</dbReference>